<proteinExistence type="predicted"/>
<evidence type="ECO:0000256" key="1">
    <source>
        <dbReference type="ARBA" id="ARBA00022737"/>
    </source>
</evidence>
<reference evidence="7 8" key="1">
    <citation type="journal article" date="2019" name="Sci. Rep.">
        <title>Comparative genomics of chytrid fungi reveal insights into the obligate biotrophic and pathogenic lifestyle of Synchytrium endobioticum.</title>
        <authorList>
            <person name="van de Vossenberg B.T.L.H."/>
            <person name="Warris S."/>
            <person name="Nguyen H.D.T."/>
            <person name="van Gent-Pelzer M.P.E."/>
            <person name="Joly D.L."/>
            <person name="van de Geest H.C."/>
            <person name="Bonants P.J.M."/>
            <person name="Smith D.S."/>
            <person name="Levesque C.A."/>
            <person name="van der Lee T.A.J."/>
        </authorList>
    </citation>
    <scope>NUCLEOTIDE SEQUENCE [LARGE SCALE GENOMIC DNA]</scope>
    <source>
        <strain evidence="7 8">CBS 675.73</strain>
    </source>
</reference>
<dbReference type="InterPro" id="IPR015517">
    <property type="entry name" value="dCMP_deaminase-rel"/>
</dbReference>
<dbReference type="GO" id="GO:0004132">
    <property type="term" value="F:dCMP deaminase activity"/>
    <property type="evidence" value="ECO:0007669"/>
    <property type="project" value="TreeGrafter"/>
</dbReference>
<dbReference type="SUPFAM" id="SSF53927">
    <property type="entry name" value="Cytidine deaminase-like"/>
    <property type="match status" value="2"/>
</dbReference>
<dbReference type="InterPro" id="IPR016193">
    <property type="entry name" value="Cytidine_deaminase-like"/>
</dbReference>
<dbReference type="STRING" id="246404.A0A507FDH9"/>
<feature type="domain" description="CMP/dCMP-type deaminase" evidence="6">
    <location>
        <begin position="57"/>
        <end position="168"/>
    </location>
</feature>
<dbReference type="GO" id="GO:0006139">
    <property type="term" value="P:nucleobase-containing compound metabolic process"/>
    <property type="evidence" value="ECO:0007669"/>
    <property type="project" value="UniProtKB-ARBA"/>
</dbReference>
<dbReference type="Pfam" id="PF00383">
    <property type="entry name" value="dCMP_cyt_deam_1"/>
    <property type="match status" value="2"/>
</dbReference>
<keyword evidence="1" id="KW-0677">Repeat</keyword>
<dbReference type="PANTHER" id="PTHR11086">
    <property type="entry name" value="DEOXYCYTIDYLATE DEAMINASE-RELATED"/>
    <property type="match status" value="1"/>
</dbReference>
<organism evidence="7 8">
    <name type="scientific">Chytriomyces confervae</name>
    <dbReference type="NCBI Taxonomy" id="246404"/>
    <lineage>
        <taxon>Eukaryota</taxon>
        <taxon>Fungi</taxon>
        <taxon>Fungi incertae sedis</taxon>
        <taxon>Chytridiomycota</taxon>
        <taxon>Chytridiomycota incertae sedis</taxon>
        <taxon>Chytridiomycetes</taxon>
        <taxon>Chytridiales</taxon>
        <taxon>Chytriomycetaceae</taxon>
        <taxon>Chytriomyces</taxon>
    </lineage>
</organism>
<dbReference type="PANTHER" id="PTHR11086:SF14">
    <property type="entry name" value="CYTIDINE AND DCMP DEAMINASE DOMAIN-CONTAINING PROTEIN 1"/>
    <property type="match status" value="1"/>
</dbReference>
<dbReference type="InterPro" id="IPR002125">
    <property type="entry name" value="CMP_dCMP_dom"/>
</dbReference>
<comment type="caution">
    <text evidence="7">The sequence shown here is derived from an EMBL/GenBank/DDBJ whole genome shotgun (WGS) entry which is preliminary data.</text>
</comment>
<evidence type="ECO:0000313" key="8">
    <source>
        <dbReference type="Proteomes" id="UP000320333"/>
    </source>
</evidence>
<evidence type="ECO:0000313" key="7">
    <source>
        <dbReference type="EMBL" id="TPX74409.1"/>
    </source>
</evidence>
<dbReference type="Gene3D" id="3.40.140.10">
    <property type="entry name" value="Cytidine Deaminase, domain 2"/>
    <property type="match status" value="2"/>
</dbReference>
<name>A0A507FDH9_9FUNG</name>
<dbReference type="Proteomes" id="UP000320333">
    <property type="component" value="Unassembled WGS sequence"/>
</dbReference>
<keyword evidence="8" id="KW-1185">Reference proteome</keyword>
<sequence>MSATPDNVCAGHVHASIDISCSSATRIRNHDLFMLLSLWMEFYPVEQTQYHEHFAGDFADHFAGQQQQQEPSPRAPTALPTGAVLVDAMGKVAAIEHTGESHAAVRCLLSAATDVKGCDLYLSRFPCSLCTKLAVQAGVIAAHQRKIYYFPAERWELAQVENDSSESDEAFRMREVERAEKNRKTVMRLVSNNPIAFTLFIPQWDHGDIDDEFIPPSPSKPSKKKQTTQVTPAAPKLSWPIDKKLEQSPGISRRWPIIELKFARTVAALNLLAARYHVQARPLGEWTRRYREGAGSGDAFSSVEEIDLSKTDEQVGLPLWARHAMVLAHIAAKRTDDPKLGVGSVFVDEEGRYFSVGWNGYPKKSQHLDYPQAGADDSVEYEELKYDYILHSEQNALLWRNPPGIRAKEAWVVVTKLPCDECSPILYDCGIRKCITIPQLPKGLDDPARLRGLTYNRVAGLMKEILLFEV</sequence>
<dbReference type="AlphaFoldDB" id="A0A507FDH9"/>
<accession>A0A507FDH9</accession>
<evidence type="ECO:0000256" key="4">
    <source>
        <dbReference type="ARBA" id="ARBA00041919"/>
    </source>
</evidence>
<evidence type="ECO:0000256" key="2">
    <source>
        <dbReference type="ARBA" id="ARBA00022801"/>
    </source>
</evidence>
<keyword evidence="2" id="KW-0378">Hydrolase</keyword>
<dbReference type="GO" id="GO:0005737">
    <property type="term" value="C:cytoplasm"/>
    <property type="evidence" value="ECO:0007669"/>
    <property type="project" value="TreeGrafter"/>
</dbReference>
<dbReference type="EMBL" id="QEAP01000127">
    <property type="protein sequence ID" value="TPX74409.1"/>
    <property type="molecule type" value="Genomic_DNA"/>
</dbReference>
<evidence type="ECO:0000259" key="6">
    <source>
        <dbReference type="PROSITE" id="PS51747"/>
    </source>
</evidence>
<feature type="region of interest" description="Disordered" evidence="5">
    <location>
        <begin position="213"/>
        <end position="233"/>
    </location>
</feature>
<dbReference type="OrthoDB" id="6710946at2759"/>
<evidence type="ECO:0000256" key="3">
    <source>
        <dbReference type="ARBA" id="ARBA00040574"/>
    </source>
</evidence>
<evidence type="ECO:0000256" key="5">
    <source>
        <dbReference type="SAM" id="MobiDB-lite"/>
    </source>
</evidence>
<feature type="domain" description="CMP/dCMP-type deaminase" evidence="6">
    <location>
        <begin position="319"/>
        <end position="453"/>
    </location>
</feature>
<dbReference type="PROSITE" id="PS51747">
    <property type="entry name" value="CYT_DCMP_DEAMINASES_2"/>
    <property type="match status" value="2"/>
</dbReference>
<gene>
    <name evidence="7" type="ORF">CcCBS67573_g04315</name>
</gene>
<protein>
    <recommendedName>
        <fullName evidence="3">Cytidine and dCMP deaminase domain-containing protein 1</fullName>
    </recommendedName>
    <alternativeName>
        <fullName evidence="4">Cytidine deaminase</fullName>
    </alternativeName>
</protein>